<dbReference type="Proteomes" id="UP000824028">
    <property type="component" value="Unassembled WGS sequence"/>
</dbReference>
<dbReference type="EC" id="2.2.1.9" evidence="6"/>
<evidence type="ECO:0000256" key="3">
    <source>
        <dbReference type="ARBA" id="ARBA00022842"/>
    </source>
</evidence>
<name>A0A9D2E8P0_9BACE</name>
<dbReference type="InterPro" id="IPR012001">
    <property type="entry name" value="Thiamin_PyroP_enz_TPP-bd_dom"/>
</dbReference>
<dbReference type="CDD" id="cd07037">
    <property type="entry name" value="TPP_PYR_MenD"/>
    <property type="match status" value="1"/>
</dbReference>
<dbReference type="InterPro" id="IPR004433">
    <property type="entry name" value="MenaQ_synth_MenD"/>
</dbReference>
<feature type="domain" description="Thiamine pyrophosphate enzyme N-terminal TPP-binding" evidence="7">
    <location>
        <begin position="11"/>
        <end position="112"/>
    </location>
</feature>
<evidence type="ECO:0000313" key="8">
    <source>
        <dbReference type="EMBL" id="HIZ32867.1"/>
    </source>
</evidence>
<dbReference type="PANTHER" id="PTHR42916">
    <property type="entry name" value="2-SUCCINYL-5-ENOLPYRUVYL-6-HYDROXY-3-CYCLOHEXENE-1-CARBOXYLATE SYNTHASE"/>
    <property type="match status" value="1"/>
</dbReference>
<keyword evidence="6" id="KW-0474">Menaquinone biosynthesis</keyword>
<sequence length="544" mass="59698">MFTDKKNVLQLAALLAAHGIRRIVLCPGSRDIPLVRTFSAMQDQFTCYAVTDERSAGFFALGLALHDGIPAAVCCTSGSALLNLHPAVAEAFYRQVPLVVISADRPAAWIGQMDGQTLPQPGVFGSLVKKSVSLPEVKTEEDEWYCNRHINEALLETCHHGRGPVHINVPISEPFFDCPVEVLPPARVITRKANHCEELAERLKQLPRRMLLIGQGNPGDPFPANLGNDFACFASHLANYPGAAIRNAEPLLSALSPETKETLRPDLVITCGGHVLSKRLKQYLRSYPPKEHWHIAPSGEVADLFGCLSLLIEAEPADFFQQALPASNEEAVDYARRWTSLSDAIPSPAFPYSEMGAIGEVIRRLPAPCALHLANSSVVRYAQLFPLPDGVEVLSNRGTNGIEGSLSAAVGYAAASDKLNFVFIGDLSFFYDMNALWNPHCGKNLRILLLNNGGGEIFNTLPGLRLMDENRRFVLGTHQTSAQGWAVDSGFDYLSAHNAEELAALLPRFTDTVPADRPMLLEVFTDKDRDVQLLREYYHGIRGR</sequence>
<evidence type="ECO:0000259" key="7">
    <source>
        <dbReference type="Pfam" id="PF02776"/>
    </source>
</evidence>
<comment type="cofactor">
    <cofactor evidence="6">
        <name>Mg(2+)</name>
        <dbReference type="ChEBI" id="CHEBI:18420"/>
    </cofactor>
    <cofactor evidence="6">
        <name>Mn(2+)</name>
        <dbReference type="ChEBI" id="CHEBI:29035"/>
    </cofactor>
</comment>
<dbReference type="EMBL" id="DXBX01000033">
    <property type="protein sequence ID" value="HIZ32867.1"/>
    <property type="molecule type" value="Genomic_DNA"/>
</dbReference>
<evidence type="ECO:0000256" key="6">
    <source>
        <dbReference type="HAMAP-Rule" id="MF_01659"/>
    </source>
</evidence>
<comment type="caution">
    <text evidence="8">The sequence shown here is derived from an EMBL/GenBank/DDBJ whole genome shotgun (WGS) entry which is preliminary data.</text>
</comment>
<reference evidence="8" key="2">
    <citation type="submission" date="2021-04" db="EMBL/GenBank/DDBJ databases">
        <authorList>
            <person name="Gilroy R."/>
        </authorList>
    </citation>
    <scope>NUCLEOTIDE SEQUENCE</scope>
    <source>
        <strain evidence="8">ChiHjej9B8-1298</strain>
    </source>
</reference>
<dbReference type="GO" id="GO:0030145">
    <property type="term" value="F:manganese ion binding"/>
    <property type="evidence" value="ECO:0007669"/>
    <property type="project" value="UniProtKB-UniRule"/>
</dbReference>
<dbReference type="Gene3D" id="3.40.50.1220">
    <property type="entry name" value="TPP-binding domain"/>
    <property type="match status" value="1"/>
</dbReference>
<comment type="pathway">
    <text evidence="6">Quinol/quinone metabolism; menaquinone biosynthesis.</text>
</comment>
<evidence type="ECO:0000256" key="5">
    <source>
        <dbReference type="ARBA" id="ARBA00023211"/>
    </source>
</evidence>
<dbReference type="GO" id="GO:0000287">
    <property type="term" value="F:magnesium ion binding"/>
    <property type="evidence" value="ECO:0007669"/>
    <property type="project" value="UniProtKB-UniRule"/>
</dbReference>
<keyword evidence="3 6" id="KW-0460">Magnesium</keyword>
<comment type="subunit">
    <text evidence="6">Homodimer.</text>
</comment>
<evidence type="ECO:0000256" key="2">
    <source>
        <dbReference type="ARBA" id="ARBA00022723"/>
    </source>
</evidence>
<organism evidence="8 9">
    <name type="scientific">Candidatus Bacteroides merdigallinarum</name>
    <dbReference type="NCBI Taxonomy" id="2838473"/>
    <lineage>
        <taxon>Bacteria</taxon>
        <taxon>Pseudomonadati</taxon>
        <taxon>Bacteroidota</taxon>
        <taxon>Bacteroidia</taxon>
        <taxon>Bacteroidales</taxon>
        <taxon>Bacteroidaceae</taxon>
        <taxon>Bacteroides</taxon>
    </lineage>
</organism>
<dbReference type="GO" id="GO:0030976">
    <property type="term" value="F:thiamine pyrophosphate binding"/>
    <property type="evidence" value="ECO:0007669"/>
    <property type="project" value="UniProtKB-UniRule"/>
</dbReference>
<proteinExistence type="inferred from homology"/>
<dbReference type="PIRSF" id="PIRSF004983">
    <property type="entry name" value="MenD"/>
    <property type="match status" value="1"/>
</dbReference>
<evidence type="ECO:0000313" key="9">
    <source>
        <dbReference type="Proteomes" id="UP000824028"/>
    </source>
</evidence>
<keyword evidence="1 6" id="KW-0808">Transferase</keyword>
<comment type="catalytic activity">
    <reaction evidence="6">
        <text>isochorismate + 2-oxoglutarate + H(+) = 5-enolpyruvoyl-6-hydroxy-2-succinyl-cyclohex-3-ene-1-carboxylate + CO2</text>
        <dbReference type="Rhea" id="RHEA:25593"/>
        <dbReference type="ChEBI" id="CHEBI:15378"/>
        <dbReference type="ChEBI" id="CHEBI:16526"/>
        <dbReference type="ChEBI" id="CHEBI:16810"/>
        <dbReference type="ChEBI" id="CHEBI:29780"/>
        <dbReference type="ChEBI" id="CHEBI:58818"/>
        <dbReference type="EC" id="2.2.1.9"/>
    </reaction>
</comment>
<reference evidence="8" key="1">
    <citation type="journal article" date="2021" name="PeerJ">
        <title>Extensive microbial diversity within the chicken gut microbiome revealed by metagenomics and culture.</title>
        <authorList>
            <person name="Gilroy R."/>
            <person name="Ravi A."/>
            <person name="Getino M."/>
            <person name="Pursley I."/>
            <person name="Horton D.L."/>
            <person name="Alikhan N.F."/>
            <person name="Baker D."/>
            <person name="Gharbi K."/>
            <person name="Hall N."/>
            <person name="Watson M."/>
            <person name="Adriaenssens E.M."/>
            <person name="Foster-Nyarko E."/>
            <person name="Jarju S."/>
            <person name="Secka A."/>
            <person name="Antonio M."/>
            <person name="Oren A."/>
            <person name="Chaudhuri R.R."/>
            <person name="La Ragione R."/>
            <person name="Hildebrand F."/>
            <person name="Pallen M.J."/>
        </authorList>
    </citation>
    <scope>NUCLEOTIDE SEQUENCE</scope>
    <source>
        <strain evidence="8">ChiHjej9B8-1298</strain>
    </source>
</reference>
<keyword evidence="2 6" id="KW-0479">Metal-binding</keyword>
<evidence type="ECO:0000256" key="1">
    <source>
        <dbReference type="ARBA" id="ARBA00022679"/>
    </source>
</evidence>
<comment type="function">
    <text evidence="6">Catalyzes the thiamine diphosphate-dependent decarboxylation of 2-oxoglutarate and the subsequent addition of the resulting succinic semialdehyde-thiamine pyrophosphate anion to isochorismate to yield 2-succinyl-5-enolpyruvyl-6-hydroxy-3-cyclohexene-1-carboxylate (SEPHCHC).</text>
</comment>
<dbReference type="InterPro" id="IPR029061">
    <property type="entry name" value="THDP-binding"/>
</dbReference>
<protein>
    <recommendedName>
        <fullName evidence="6">2-succinyl-5-enolpyruvyl-6-hydroxy-3-cyclohexene-1-carboxylate synthase</fullName>
        <shortName evidence="6">SEPHCHC synthase</shortName>
        <ecNumber evidence="6">2.2.1.9</ecNumber>
    </recommendedName>
    <alternativeName>
        <fullName evidence="6">Menaquinone biosynthesis protein MenD</fullName>
    </alternativeName>
</protein>
<dbReference type="AlphaFoldDB" id="A0A9D2E8P0"/>
<accession>A0A9D2E8P0</accession>
<dbReference type="CDD" id="cd02009">
    <property type="entry name" value="TPP_SHCHC_synthase"/>
    <property type="match status" value="1"/>
</dbReference>
<dbReference type="HAMAP" id="MF_01659">
    <property type="entry name" value="MenD"/>
    <property type="match status" value="1"/>
</dbReference>
<dbReference type="Gene3D" id="3.40.50.970">
    <property type="match status" value="2"/>
</dbReference>
<dbReference type="GO" id="GO:0070204">
    <property type="term" value="F:2-succinyl-5-enolpyruvyl-6-hydroxy-3-cyclohexene-1-carboxylic-acid synthase activity"/>
    <property type="evidence" value="ECO:0007669"/>
    <property type="project" value="UniProtKB-UniRule"/>
</dbReference>
<keyword evidence="5 6" id="KW-0464">Manganese</keyword>
<comment type="similarity">
    <text evidence="6">Belongs to the TPP enzyme family. MenD subfamily.</text>
</comment>
<keyword evidence="4 6" id="KW-0786">Thiamine pyrophosphate</keyword>
<comment type="cofactor">
    <cofactor evidence="6">
        <name>thiamine diphosphate</name>
        <dbReference type="ChEBI" id="CHEBI:58937"/>
    </cofactor>
    <text evidence="6">Binds 1 thiamine pyrophosphate per subunit.</text>
</comment>
<dbReference type="SUPFAM" id="SSF52518">
    <property type="entry name" value="Thiamin diphosphate-binding fold (THDP-binding)"/>
    <property type="match status" value="2"/>
</dbReference>
<dbReference type="GO" id="GO:0009234">
    <property type="term" value="P:menaquinone biosynthetic process"/>
    <property type="evidence" value="ECO:0007669"/>
    <property type="project" value="UniProtKB-UniRule"/>
</dbReference>
<dbReference type="Pfam" id="PF02776">
    <property type="entry name" value="TPP_enzyme_N"/>
    <property type="match status" value="1"/>
</dbReference>
<dbReference type="PANTHER" id="PTHR42916:SF1">
    <property type="entry name" value="PROTEIN PHYLLO, CHLOROPLASTIC"/>
    <property type="match status" value="1"/>
</dbReference>
<evidence type="ECO:0000256" key="4">
    <source>
        <dbReference type="ARBA" id="ARBA00023052"/>
    </source>
</evidence>
<comment type="pathway">
    <text evidence="6">Quinol/quinone metabolism; 1,4-dihydroxy-2-naphthoate biosynthesis; 1,4-dihydroxy-2-naphthoate from chorismate: step 2/7.</text>
</comment>
<gene>
    <name evidence="6 8" type="primary">menD</name>
    <name evidence="8" type="ORF">H9814_04875</name>
</gene>
<dbReference type="NCBIfam" id="TIGR00173">
    <property type="entry name" value="menD"/>
    <property type="match status" value="1"/>
</dbReference>